<dbReference type="AlphaFoldDB" id="A0A498HR20"/>
<dbReference type="Pfam" id="PF03140">
    <property type="entry name" value="DUF247"/>
    <property type="match status" value="1"/>
</dbReference>
<evidence type="ECO:0000256" key="2">
    <source>
        <dbReference type="SAM" id="Phobius"/>
    </source>
</evidence>
<name>A0A498HR20_MALDO</name>
<keyword evidence="2" id="KW-0472">Membrane</keyword>
<gene>
    <name evidence="3" type="ORF">DVH24_025388</name>
</gene>
<keyword evidence="2" id="KW-1133">Transmembrane helix</keyword>
<comment type="caution">
    <text evidence="3">The sequence shown here is derived from an EMBL/GenBank/DDBJ whole genome shotgun (WGS) entry which is preliminary data.</text>
</comment>
<feature type="transmembrane region" description="Helical" evidence="2">
    <location>
        <begin position="426"/>
        <end position="452"/>
    </location>
</feature>
<protein>
    <submittedName>
        <fullName evidence="3">Uncharacterized protein</fullName>
    </submittedName>
</protein>
<dbReference type="EMBL" id="RDQH01000342">
    <property type="protein sequence ID" value="RXH71887.1"/>
    <property type="molecule type" value="Genomic_DNA"/>
</dbReference>
<dbReference type="PANTHER" id="PTHR31170:SF25">
    <property type="entry name" value="BNAA09G04570D PROTEIN"/>
    <property type="match status" value="1"/>
</dbReference>
<organism evidence="3 4">
    <name type="scientific">Malus domestica</name>
    <name type="common">Apple</name>
    <name type="synonym">Pyrus malus</name>
    <dbReference type="NCBI Taxonomy" id="3750"/>
    <lineage>
        <taxon>Eukaryota</taxon>
        <taxon>Viridiplantae</taxon>
        <taxon>Streptophyta</taxon>
        <taxon>Embryophyta</taxon>
        <taxon>Tracheophyta</taxon>
        <taxon>Spermatophyta</taxon>
        <taxon>Magnoliopsida</taxon>
        <taxon>eudicotyledons</taxon>
        <taxon>Gunneridae</taxon>
        <taxon>Pentapetalae</taxon>
        <taxon>rosids</taxon>
        <taxon>fabids</taxon>
        <taxon>Rosales</taxon>
        <taxon>Rosaceae</taxon>
        <taxon>Amygdaloideae</taxon>
        <taxon>Maleae</taxon>
        <taxon>Malus</taxon>
    </lineage>
</organism>
<evidence type="ECO:0000256" key="1">
    <source>
        <dbReference type="SAM" id="MobiDB-lite"/>
    </source>
</evidence>
<evidence type="ECO:0000313" key="3">
    <source>
        <dbReference type="EMBL" id="RXH71887.1"/>
    </source>
</evidence>
<evidence type="ECO:0000313" key="4">
    <source>
        <dbReference type="Proteomes" id="UP000290289"/>
    </source>
</evidence>
<keyword evidence="2" id="KW-0812">Transmembrane</keyword>
<proteinExistence type="predicted"/>
<dbReference type="Proteomes" id="UP000290289">
    <property type="component" value="Chromosome 16"/>
</dbReference>
<keyword evidence="4" id="KW-1185">Reference proteome</keyword>
<dbReference type="InterPro" id="IPR004158">
    <property type="entry name" value="DUF247_pln"/>
</dbReference>
<accession>A0A498HR20</accession>
<feature type="region of interest" description="Disordered" evidence="1">
    <location>
        <begin position="1"/>
        <end position="23"/>
    </location>
</feature>
<sequence length="455" mass="52595">MENSYRSEKQAQASDHVAPEIIPEPKTGDHVALEIIPEHDVLVSSIKEKMENVAVSVCIFQVPDKLLDGNKKKYTPENVSIGPLHRREPTKVGEDDKWRYSYALLNRKPNLEASLSICVKSLRELEHKARRCYEGEIDLPSDEFVQLLLVDGCFIIELFLKYAYKSLRSRRDPIFSTVGMLFGMRNDLALLLENQIPFFVVQRLFQLVPLPKKCNESLSELAARFCKRIIPGDDEHVIQDKFNREGYHLLDLIRHSILPTYPKLPPKEDAPPKNIDCAKILKRAGIKFKSARSPSFLDIKFSHGVFKIPSLEVHGYTETLLRNLVALEQRQIDDTVQQVTSYAFLMGCLISSEKDVKFLRRREILTHDEKKDNEVFEVFKNLCKEISLKDFYYVRIFQEVGEYKRKSWHEKRQKLKHKHLKTSTSVVVFVVAILLLLLTFVGACFSILTFALHHV</sequence>
<reference evidence="3 4" key="1">
    <citation type="submission" date="2018-10" db="EMBL/GenBank/DDBJ databases">
        <title>A high-quality apple genome assembly.</title>
        <authorList>
            <person name="Hu J."/>
        </authorList>
    </citation>
    <scope>NUCLEOTIDE SEQUENCE [LARGE SCALE GENOMIC DNA]</scope>
    <source>
        <strain evidence="4">cv. HFTH1</strain>
        <tissue evidence="3">Young leaf</tissue>
    </source>
</reference>
<dbReference type="PANTHER" id="PTHR31170">
    <property type="entry name" value="BNAC04G53230D PROTEIN"/>
    <property type="match status" value="1"/>
</dbReference>